<comment type="similarity">
    <text evidence="1">Belongs to the glycosyl hydrolase 43 family.</text>
</comment>
<name>A0A261EU88_9BIFI</name>
<organism evidence="5 6">
    <name type="scientific">Bombiscardovia coagulans</name>
    <dbReference type="NCBI Taxonomy" id="686666"/>
    <lineage>
        <taxon>Bacteria</taxon>
        <taxon>Bacillati</taxon>
        <taxon>Actinomycetota</taxon>
        <taxon>Actinomycetes</taxon>
        <taxon>Bifidobacteriales</taxon>
        <taxon>Bifidobacteriaceae</taxon>
        <taxon>Bombiscardovia</taxon>
    </lineage>
</organism>
<keyword evidence="2" id="KW-0732">Signal</keyword>
<keyword evidence="4" id="KW-0326">Glycosidase</keyword>
<dbReference type="InterPro" id="IPR006710">
    <property type="entry name" value="Glyco_hydro_43"/>
</dbReference>
<dbReference type="Pfam" id="PF04616">
    <property type="entry name" value="Glyco_hydro_43"/>
    <property type="match status" value="1"/>
</dbReference>
<comment type="caution">
    <text evidence="5">The sequence shown here is derived from an EMBL/GenBank/DDBJ whole genome shotgun (WGS) entry which is preliminary data.</text>
</comment>
<dbReference type="EMBL" id="MWWS01000004">
    <property type="protein sequence ID" value="OZG50395.1"/>
    <property type="molecule type" value="Genomic_DNA"/>
</dbReference>
<dbReference type="PANTHER" id="PTHR43817:SF1">
    <property type="entry name" value="HYDROLASE, FAMILY 43, PUTATIVE (AFU_ORTHOLOGUE AFUA_3G01660)-RELATED"/>
    <property type="match status" value="1"/>
</dbReference>
<keyword evidence="3" id="KW-0378">Hydrolase</keyword>
<dbReference type="Proteomes" id="UP000216004">
    <property type="component" value="Unassembled WGS sequence"/>
</dbReference>
<dbReference type="OrthoDB" id="177947at2"/>
<protein>
    <submittedName>
        <fullName evidence="5">Alpha-arabinofuranosidase</fullName>
    </submittedName>
</protein>
<dbReference type="RefSeq" id="WP_094722873.1">
    <property type="nucleotide sequence ID" value="NZ_MWWS01000004.1"/>
</dbReference>
<reference evidence="5 6" key="1">
    <citation type="journal article" date="2017" name="BMC Genomics">
        <title>Comparative genomic and phylogenomic analyses of the Bifidobacteriaceae family.</title>
        <authorList>
            <person name="Lugli G.A."/>
            <person name="Milani C."/>
            <person name="Turroni F."/>
            <person name="Duranti S."/>
            <person name="Mancabelli L."/>
            <person name="Mangifesta M."/>
            <person name="Ferrario C."/>
            <person name="Modesto M."/>
            <person name="Mattarelli P."/>
            <person name="Jiri K."/>
            <person name="van Sinderen D."/>
            <person name="Ventura M."/>
        </authorList>
    </citation>
    <scope>NUCLEOTIDE SEQUENCE [LARGE SCALE GENOMIC DNA]</scope>
    <source>
        <strain evidence="5 6">DSM 22924</strain>
    </source>
</reference>
<dbReference type="AlphaFoldDB" id="A0A261EU88"/>
<keyword evidence="6" id="KW-1185">Reference proteome</keyword>
<evidence type="ECO:0000256" key="2">
    <source>
        <dbReference type="ARBA" id="ARBA00022729"/>
    </source>
</evidence>
<dbReference type="Gene3D" id="2.115.10.20">
    <property type="entry name" value="Glycosyl hydrolase domain, family 43"/>
    <property type="match status" value="1"/>
</dbReference>
<evidence type="ECO:0000256" key="4">
    <source>
        <dbReference type="ARBA" id="ARBA00023295"/>
    </source>
</evidence>
<sequence length="723" mass="80501">MVSVRQEEECSRSLLCYTRQPTSREEANNADIAFSMHLALRSTTDGSWYPLNDNYGIFFAAGVPVEGVPQSARVACTAARRFVPEPKVQEVANPGLSHHDHSRQAKSAISSAIDWDAVMPGVDIVLKSLINPWLFRLVDGRFGIIATRTDRDGQPDGSERDSFLVAVSKDLRSFDRLGQIHIKGANGVHRPRAVWDESKQCYLIFCNDSQGQLACAAMTDLDMNNAFSIDLVAVDSDVIALDPDQSLKAADFPIADVHPCNIVAITECEAEVLEGRFGRMYNTAVSVEPLHVHADTVYQLREQLTSVQAQLRYSDGSTAMRGIEIDKNQLALLEAAWKEEKLQPGFRCHLRGRVRQQLYPVPFARERADPSMVPFTWNGRQFFMFMATEDEGGNCVDPRGGHTHMPLRVAESIADLSDESGGRVCEIDLLKCGDCNSEGRRMTGCFWAPELHIIGGRLSVLFMPCFDGELTNPDGSANTCAGKPDMWTGSCHIMQLRKDRAGQDLDPRNPSNWDSPRPILCKDGSPLNPVERISLDMTVIEDSGTCYYAWQQVGSIWIARFDPAVPDRVISLPRQIIVPEFAWDNMIAEGPNAVVHDGRIFLIYSGSLVGIDYTTGLATAPSDQGVDLTDAKNWTKLDYPLQKSSIYNGSWQLGTGHGMWSRDEDGHQLYVFHNAEYSEGEYRGRDTQVRRVHWSEEGMPVLDMQCNEELNTANSKICVEVNI</sequence>
<evidence type="ECO:0000256" key="3">
    <source>
        <dbReference type="ARBA" id="ARBA00022801"/>
    </source>
</evidence>
<dbReference type="GO" id="GO:0005975">
    <property type="term" value="P:carbohydrate metabolic process"/>
    <property type="evidence" value="ECO:0007669"/>
    <property type="project" value="InterPro"/>
</dbReference>
<dbReference type="InterPro" id="IPR023296">
    <property type="entry name" value="Glyco_hydro_beta-prop_sf"/>
</dbReference>
<proteinExistence type="inferred from homology"/>
<evidence type="ECO:0000313" key="6">
    <source>
        <dbReference type="Proteomes" id="UP000216004"/>
    </source>
</evidence>
<dbReference type="GO" id="GO:0004553">
    <property type="term" value="F:hydrolase activity, hydrolyzing O-glycosyl compounds"/>
    <property type="evidence" value="ECO:0007669"/>
    <property type="project" value="InterPro"/>
</dbReference>
<dbReference type="SUPFAM" id="SSF75005">
    <property type="entry name" value="Arabinanase/levansucrase/invertase"/>
    <property type="match status" value="2"/>
</dbReference>
<accession>A0A261EU88</accession>
<evidence type="ECO:0000256" key="1">
    <source>
        <dbReference type="ARBA" id="ARBA00009865"/>
    </source>
</evidence>
<dbReference type="PANTHER" id="PTHR43817">
    <property type="entry name" value="GLYCOSYL HYDROLASE"/>
    <property type="match status" value="1"/>
</dbReference>
<gene>
    <name evidence="5" type="ORF">BOCO_0912</name>
</gene>
<evidence type="ECO:0000313" key="5">
    <source>
        <dbReference type="EMBL" id="OZG50395.1"/>
    </source>
</evidence>